<organism evidence="3 4">
    <name type="scientific">Macrolepiota fuliginosa MF-IS2</name>
    <dbReference type="NCBI Taxonomy" id="1400762"/>
    <lineage>
        <taxon>Eukaryota</taxon>
        <taxon>Fungi</taxon>
        <taxon>Dikarya</taxon>
        <taxon>Basidiomycota</taxon>
        <taxon>Agaricomycotina</taxon>
        <taxon>Agaricomycetes</taxon>
        <taxon>Agaricomycetidae</taxon>
        <taxon>Agaricales</taxon>
        <taxon>Agaricineae</taxon>
        <taxon>Agaricaceae</taxon>
        <taxon>Macrolepiota</taxon>
    </lineage>
</organism>
<feature type="compositionally biased region" description="Acidic residues" evidence="1">
    <location>
        <begin position="24"/>
        <end position="37"/>
    </location>
</feature>
<protein>
    <recommendedName>
        <fullName evidence="2">F-box domain-containing protein</fullName>
    </recommendedName>
</protein>
<dbReference type="InterPro" id="IPR036047">
    <property type="entry name" value="F-box-like_dom_sf"/>
</dbReference>
<dbReference type="OrthoDB" id="2322499at2759"/>
<gene>
    <name evidence="3" type="ORF">P691DRAFT_73214</name>
</gene>
<dbReference type="AlphaFoldDB" id="A0A9P5XEE2"/>
<feature type="region of interest" description="Disordered" evidence="1">
    <location>
        <begin position="575"/>
        <end position="598"/>
    </location>
</feature>
<feature type="region of interest" description="Disordered" evidence="1">
    <location>
        <begin position="1"/>
        <end position="70"/>
    </location>
</feature>
<evidence type="ECO:0000313" key="3">
    <source>
        <dbReference type="EMBL" id="KAF9448010.1"/>
    </source>
</evidence>
<dbReference type="SUPFAM" id="SSF81383">
    <property type="entry name" value="F-box domain"/>
    <property type="match status" value="1"/>
</dbReference>
<evidence type="ECO:0000259" key="2">
    <source>
        <dbReference type="PROSITE" id="PS50181"/>
    </source>
</evidence>
<evidence type="ECO:0000256" key="1">
    <source>
        <dbReference type="SAM" id="MobiDB-lite"/>
    </source>
</evidence>
<feature type="compositionally biased region" description="Basic residues" evidence="1">
    <location>
        <begin position="42"/>
        <end position="53"/>
    </location>
</feature>
<dbReference type="PROSITE" id="PS50181">
    <property type="entry name" value="FBOX"/>
    <property type="match status" value="1"/>
</dbReference>
<keyword evidence="4" id="KW-1185">Reference proteome</keyword>
<feature type="compositionally biased region" description="Polar residues" evidence="1">
    <location>
        <begin position="57"/>
        <end position="68"/>
    </location>
</feature>
<evidence type="ECO:0000313" key="4">
    <source>
        <dbReference type="Proteomes" id="UP000807342"/>
    </source>
</evidence>
<sequence>MASRRSERNKNKRTPSVDPLYEQDNSEDATLTEDDAPAEPHKKSKSSKRRRIVRNPAAQSTESKTRNAVQLELQVGRPDRGHIKGRRGHLKQMTEMPLDTLHEIFRDLEPIDLLHLSWASKSLRAIVMEKSARYIWEDAFERLYALNKPPPRCPEDLNLAQYTRFIFKKQCMACGIANGRWTSWSMRIRACWKCLTCDDCFMRYDSRVAKYDSCLLLIHAKDTYFCLRADYLEVSKERSSDMSAFYAQKMQLNEAKTLGTKAYEEWTKQCSDGRKEVLAQMRVERQTAILNKLAEIGWKESEIKDITQDNVTGNLASSMRAKKLTDSEWKGLQPTIVKHLEELKERHLAPKREAKLCERWQAFRLQFELWEKDQILESFWRPCAVDLAILEPFRSIIFTPSLEDGDFPLDKVDCVAQEWMRKRDDSVLSVLPQDIQTRFRNEHDTSKTSLQPLAFLQFNYDCFGPNTIAYVCEKRHSVWGGASHPKEYYEISNMLSRLKCSVRPWFWTSHHLKFSIKGSEVSKDVIRLFGLDEGTATLSQLNQCKKKFICLHCRSTGQVVGQGWLEMVQHEMHRHRDKADGPLEERWSEMTPEDEPQI</sequence>
<dbReference type="Proteomes" id="UP000807342">
    <property type="component" value="Unassembled WGS sequence"/>
</dbReference>
<dbReference type="InterPro" id="IPR001810">
    <property type="entry name" value="F-box_dom"/>
</dbReference>
<feature type="domain" description="F-box" evidence="2">
    <location>
        <begin position="90"/>
        <end position="139"/>
    </location>
</feature>
<proteinExistence type="predicted"/>
<dbReference type="EMBL" id="MU151176">
    <property type="protein sequence ID" value="KAF9448010.1"/>
    <property type="molecule type" value="Genomic_DNA"/>
</dbReference>
<reference evidence="3" key="1">
    <citation type="submission" date="2020-11" db="EMBL/GenBank/DDBJ databases">
        <authorList>
            <consortium name="DOE Joint Genome Institute"/>
            <person name="Ahrendt S."/>
            <person name="Riley R."/>
            <person name="Andreopoulos W."/>
            <person name="Labutti K."/>
            <person name="Pangilinan J."/>
            <person name="Ruiz-Duenas F.J."/>
            <person name="Barrasa J.M."/>
            <person name="Sanchez-Garcia M."/>
            <person name="Camarero S."/>
            <person name="Miyauchi S."/>
            <person name="Serrano A."/>
            <person name="Linde D."/>
            <person name="Babiker R."/>
            <person name="Drula E."/>
            <person name="Ayuso-Fernandez I."/>
            <person name="Pacheco R."/>
            <person name="Padilla G."/>
            <person name="Ferreira P."/>
            <person name="Barriuso J."/>
            <person name="Kellner H."/>
            <person name="Castanera R."/>
            <person name="Alfaro M."/>
            <person name="Ramirez L."/>
            <person name="Pisabarro A.G."/>
            <person name="Kuo A."/>
            <person name="Tritt A."/>
            <person name="Lipzen A."/>
            <person name="He G."/>
            <person name="Yan M."/>
            <person name="Ng V."/>
            <person name="Cullen D."/>
            <person name="Martin F."/>
            <person name="Rosso M.-N."/>
            <person name="Henrissat B."/>
            <person name="Hibbett D."/>
            <person name="Martinez A.T."/>
            <person name="Grigoriev I.V."/>
        </authorList>
    </citation>
    <scope>NUCLEOTIDE SEQUENCE</scope>
    <source>
        <strain evidence="3">MF-IS2</strain>
    </source>
</reference>
<accession>A0A9P5XEE2</accession>
<name>A0A9P5XEE2_9AGAR</name>
<comment type="caution">
    <text evidence="3">The sequence shown here is derived from an EMBL/GenBank/DDBJ whole genome shotgun (WGS) entry which is preliminary data.</text>
</comment>
<feature type="compositionally biased region" description="Basic and acidic residues" evidence="1">
    <location>
        <begin position="577"/>
        <end position="588"/>
    </location>
</feature>
<dbReference type="SMART" id="SM00256">
    <property type="entry name" value="FBOX"/>
    <property type="match status" value="1"/>
</dbReference>